<dbReference type="Proteomes" id="UP000042997">
    <property type="component" value="Unassembled WGS sequence"/>
</dbReference>
<gene>
    <name evidence="1" type="ORF">RHRU231_230003</name>
</gene>
<protein>
    <submittedName>
        <fullName evidence="1">Transposase</fullName>
    </submittedName>
</protein>
<dbReference type="RefSeq" id="WP_161800552.1">
    <property type="nucleotide sequence ID" value="NZ_CP023714.1"/>
</dbReference>
<organism evidence="1 2">
    <name type="scientific">Rhodococcus ruber</name>
    <dbReference type="NCBI Taxonomy" id="1830"/>
    <lineage>
        <taxon>Bacteria</taxon>
        <taxon>Bacillati</taxon>
        <taxon>Actinomycetota</taxon>
        <taxon>Actinomycetes</taxon>
        <taxon>Mycobacteriales</taxon>
        <taxon>Nocardiaceae</taxon>
        <taxon>Rhodococcus</taxon>
    </lineage>
</organism>
<evidence type="ECO:0000313" key="1">
    <source>
        <dbReference type="EMBL" id="CDZ87175.1"/>
    </source>
</evidence>
<dbReference type="EMBL" id="CCSD01000032">
    <property type="protein sequence ID" value="CDZ87175.1"/>
    <property type="molecule type" value="Genomic_DNA"/>
</dbReference>
<reference evidence="1 2" key="1">
    <citation type="journal article" date="2014" name="Genome Announc.">
        <title>Draft Genome Sequence of Propane- and Butane-Oxidizing Actinobacterium Rhodococcus ruber IEGM 231.</title>
        <authorList>
            <person name="Ivshina I.B."/>
            <person name="Kuyukina M.S."/>
            <person name="Krivoruchko A.V."/>
            <person name="Barbe V."/>
            <person name="Fischer C."/>
        </authorList>
    </citation>
    <scope>NUCLEOTIDE SEQUENCE [LARGE SCALE GENOMIC DNA]</scope>
</reference>
<accession>A0A098BG29</accession>
<dbReference type="AlphaFoldDB" id="A0A098BG29"/>
<evidence type="ECO:0000313" key="2">
    <source>
        <dbReference type="Proteomes" id="UP000042997"/>
    </source>
</evidence>
<name>A0A098BG29_9NOCA</name>
<proteinExistence type="predicted"/>
<sequence length="118" mass="12901">MITSLPGIGFRLEAIFVAAHGEPTLVGPDDRLTAWAGRHRCRKFPADAPGECTPRRYSRFLGRVMYMSVLPAARCDSESKGLIWLGRGRTTVLYVLTRETRNLAIGCAGHRGCGSTGH</sequence>